<feature type="transmembrane region" description="Helical" evidence="9">
    <location>
        <begin position="170"/>
        <end position="189"/>
    </location>
</feature>
<dbReference type="NCBIfam" id="TIGR00546">
    <property type="entry name" value="lnt"/>
    <property type="match status" value="1"/>
</dbReference>
<keyword evidence="3 9" id="KW-1003">Cell membrane</keyword>
<feature type="transmembrane region" description="Helical" evidence="9">
    <location>
        <begin position="61"/>
        <end position="83"/>
    </location>
</feature>
<dbReference type="Gene3D" id="3.60.110.10">
    <property type="entry name" value="Carbon-nitrogen hydrolase"/>
    <property type="match status" value="1"/>
</dbReference>
<dbReference type="GO" id="GO:0042158">
    <property type="term" value="P:lipoprotein biosynthetic process"/>
    <property type="evidence" value="ECO:0007669"/>
    <property type="project" value="UniProtKB-UniRule"/>
</dbReference>
<feature type="transmembrane region" description="Helical" evidence="9">
    <location>
        <begin position="196"/>
        <end position="215"/>
    </location>
</feature>
<dbReference type="AlphaFoldDB" id="A0A1D8IQ92"/>
<keyword evidence="11" id="KW-0449">Lipoprotein</keyword>
<accession>A0A1D8IQ92</accession>
<evidence type="ECO:0000259" key="10">
    <source>
        <dbReference type="PROSITE" id="PS50263"/>
    </source>
</evidence>
<name>A0A1D8IQ92_9GAMM</name>
<keyword evidence="4 9" id="KW-0808">Transferase</keyword>
<dbReference type="Pfam" id="PF00795">
    <property type="entry name" value="CN_hydrolase"/>
    <property type="match status" value="1"/>
</dbReference>
<evidence type="ECO:0000256" key="9">
    <source>
        <dbReference type="HAMAP-Rule" id="MF_01148"/>
    </source>
</evidence>
<evidence type="ECO:0000256" key="1">
    <source>
        <dbReference type="ARBA" id="ARBA00004651"/>
    </source>
</evidence>
<feature type="domain" description="CN hydrolase" evidence="10">
    <location>
        <begin position="230"/>
        <end position="466"/>
    </location>
</feature>
<dbReference type="KEGG" id="aprs:BI364_12270"/>
<dbReference type="GO" id="GO:0016410">
    <property type="term" value="F:N-acyltransferase activity"/>
    <property type="evidence" value="ECO:0007669"/>
    <property type="project" value="UniProtKB-UniRule"/>
</dbReference>
<comment type="pathway">
    <text evidence="9">Protein modification; lipoprotein biosynthesis (N-acyl transfer).</text>
</comment>
<evidence type="ECO:0000256" key="3">
    <source>
        <dbReference type="ARBA" id="ARBA00022475"/>
    </source>
</evidence>
<dbReference type="InterPro" id="IPR036526">
    <property type="entry name" value="C-N_Hydrolase_sf"/>
</dbReference>
<dbReference type="InterPro" id="IPR045378">
    <property type="entry name" value="LNT_N"/>
</dbReference>
<keyword evidence="7 9" id="KW-0472">Membrane</keyword>
<proteinExistence type="inferred from homology"/>
<sequence>MRIKALSGRPWLVDLLALMAGLLTVVAFAPYSVAPLALIGPALLFLSWIEASPRRMAWRGYLFGIGFFGFGVSWITAGLSLFGAYMQALALPLASVFVLILALYPGVMGWVASRFGGLPLSVRLILVWPALWTAFEWLRGTLFTGFPWLLLGDSQVASAPGGLAPVLGDYGVSWLMAILAGLLVMAMIGRRVPVRAGALLAAGVLWFSAGALRHIDWTHPTGAPMRVSVVQGNVPQEVKWHPSEFEHTLARYRDLTRAHWDSRLIVWPESAVPALYRQVAKSYLDPLAAEAKKHGSGLMVGLFVQQGQRIYNAVASLGEGPPEFYFKHHLVPFGEYMPLKRLLGGLYRRMDVPMSGLSAGQGRYTVHAAGQVVDVSICYEDAYGDLVIRGLPQASLLVNVSDDAWFGDSLEPAQHMQIARMRALETGRYLLRAANTGISGIIGPKGEIIALADMDRTEVISAEVRPMGGATPYVRLGNGPVVWSSFAVLILGWLSLAALRRQQRKVS</sequence>
<comment type="catalytic activity">
    <reaction evidence="9">
        <text>N-terminal S-1,2-diacyl-sn-glyceryl-L-cysteinyl-[lipoprotein] + a glycerophospholipid = N-acyl-S-1,2-diacyl-sn-glyceryl-L-cysteinyl-[lipoprotein] + a 2-acyl-sn-glycero-3-phospholipid + H(+)</text>
        <dbReference type="Rhea" id="RHEA:48228"/>
        <dbReference type="Rhea" id="RHEA-COMP:14681"/>
        <dbReference type="Rhea" id="RHEA-COMP:14684"/>
        <dbReference type="ChEBI" id="CHEBI:15378"/>
        <dbReference type="ChEBI" id="CHEBI:136912"/>
        <dbReference type="ChEBI" id="CHEBI:140656"/>
        <dbReference type="ChEBI" id="CHEBI:140657"/>
        <dbReference type="ChEBI" id="CHEBI:140660"/>
        <dbReference type="EC" id="2.3.1.269"/>
    </reaction>
</comment>
<gene>
    <name evidence="9" type="primary">lnt</name>
    <name evidence="11" type="ORF">BI364_12270</name>
</gene>
<evidence type="ECO:0000256" key="4">
    <source>
        <dbReference type="ARBA" id="ARBA00022679"/>
    </source>
</evidence>
<comment type="subcellular location">
    <subcellularLocation>
        <location evidence="1 9">Cell membrane</location>
        <topology evidence="1 9">Multi-pass membrane protein</topology>
    </subcellularLocation>
</comment>
<evidence type="ECO:0000256" key="2">
    <source>
        <dbReference type="ARBA" id="ARBA00010065"/>
    </source>
</evidence>
<evidence type="ECO:0000313" key="12">
    <source>
        <dbReference type="Proteomes" id="UP000095401"/>
    </source>
</evidence>
<keyword evidence="12" id="KW-1185">Reference proteome</keyword>
<keyword evidence="8 9" id="KW-0012">Acyltransferase</keyword>
<dbReference type="PANTHER" id="PTHR38686:SF1">
    <property type="entry name" value="APOLIPOPROTEIN N-ACYLTRANSFERASE"/>
    <property type="match status" value="1"/>
</dbReference>
<evidence type="ECO:0000256" key="5">
    <source>
        <dbReference type="ARBA" id="ARBA00022692"/>
    </source>
</evidence>
<keyword evidence="6 9" id="KW-1133">Transmembrane helix</keyword>
<dbReference type="SUPFAM" id="SSF56317">
    <property type="entry name" value="Carbon-nitrogen hydrolase"/>
    <property type="match status" value="1"/>
</dbReference>
<comment type="function">
    <text evidence="9">Catalyzes the phospholipid dependent N-acylation of the N-terminal cysteine of apolipoprotein, the last step in lipoprotein maturation.</text>
</comment>
<dbReference type="InterPro" id="IPR004563">
    <property type="entry name" value="Apolipo_AcylTrfase"/>
</dbReference>
<evidence type="ECO:0000256" key="7">
    <source>
        <dbReference type="ARBA" id="ARBA00023136"/>
    </source>
</evidence>
<dbReference type="HAMAP" id="MF_01148">
    <property type="entry name" value="Lnt"/>
    <property type="match status" value="1"/>
</dbReference>
<evidence type="ECO:0000313" key="11">
    <source>
        <dbReference type="EMBL" id="AOU98629.1"/>
    </source>
</evidence>
<dbReference type="EMBL" id="CP017415">
    <property type="protein sequence ID" value="AOU98629.1"/>
    <property type="molecule type" value="Genomic_DNA"/>
</dbReference>
<dbReference type="PANTHER" id="PTHR38686">
    <property type="entry name" value="APOLIPOPROTEIN N-ACYLTRANSFERASE"/>
    <property type="match status" value="1"/>
</dbReference>
<dbReference type="Pfam" id="PF20154">
    <property type="entry name" value="LNT_N"/>
    <property type="match status" value="1"/>
</dbReference>
<feature type="transmembrane region" description="Helical" evidence="9">
    <location>
        <begin position="16"/>
        <end position="49"/>
    </location>
</feature>
<feature type="transmembrane region" description="Helical" evidence="9">
    <location>
        <begin position="481"/>
        <end position="499"/>
    </location>
</feature>
<dbReference type="InterPro" id="IPR003010">
    <property type="entry name" value="C-N_Hydrolase"/>
</dbReference>
<dbReference type="PROSITE" id="PS50263">
    <property type="entry name" value="CN_HYDROLASE"/>
    <property type="match status" value="1"/>
</dbReference>
<dbReference type="RefSeq" id="WP_070078989.1">
    <property type="nucleotide sequence ID" value="NZ_CP017415.1"/>
</dbReference>
<evidence type="ECO:0000256" key="6">
    <source>
        <dbReference type="ARBA" id="ARBA00022989"/>
    </source>
</evidence>
<dbReference type="GO" id="GO:0005886">
    <property type="term" value="C:plasma membrane"/>
    <property type="evidence" value="ECO:0007669"/>
    <property type="project" value="UniProtKB-SubCell"/>
</dbReference>
<protein>
    <recommendedName>
        <fullName evidence="9">Apolipoprotein N-acyltransferase</fullName>
        <shortName evidence="9">ALP N-acyltransferase</shortName>
        <ecNumber evidence="9">2.3.1.269</ecNumber>
    </recommendedName>
</protein>
<feature type="transmembrane region" description="Helical" evidence="9">
    <location>
        <begin position="124"/>
        <end position="150"/>
    </location>
</feature>
<reference evidence="12" key="1">
    <citation type="submission" date="2016-09" db="EMBL/GenBank/DDBJ databases">
        <title>Acidihalobacter prosperus F5.</title>
        <authorList>
            <person name="Khaleque H.N."/>
            <person name="Ramsay J.P."/>
            <person name="Kaksonen A.H."/>
            <person name="Boxall N.J."/>
            <person name="Watkin E.L.J."/>
        </authorList>
    </citation>
    <scope>NUCLEOTIDE SEQUENCE [LARGE SCALE GENOMIC DNA]</scope>
    <source>
        <strain evidence="12">F5</strain>
    </source>
</reference>
<comment type="similarity">
    <text evidence="2 9">Belongs to the CN hydrolase family. Apolipoprotein N-acyltransferase subfamily.</text>
</comment>
<dbReference type="Proteomes" id="UP000095401">
    <property type="component" value="Chromosome"/>
</dbReference>
<dbReference type="UniPathway" id="UPA00666"/>
<evidence type="ECO:0000256" key="8">
    <source>
        <dbReference type="ARBA" id="ARBA00023315"/>
    </source>
</evidence>
<feature type="transmembrane region" description="Helical" evidence="9">
    <location>
        <begin position="89"/>
        <end position="112"/>
    </location>
</feature>
<organism evidence="11 12">
    <name type="scientific">Acidihalobacter yilgarnensis</name>
    <dbReference type="NCBI Taxonomy" id="2819280"/>
    <lineage>
        <taxon>Bacteria</taxon>
        <taxon>Pseudomonadati</taxon>
        <taxon>Pseudomonadota</taxon>
        <taxon>Gammaproteobacteria</taxon>
        <taxon>Chromatiales</taxon>
        <taxon>Ectothiorhodospiraceae</taxon>
        <taxon>Acidihalobacter</taxon>
    </lineage>
</organism>
<keyword evidence="5 9" id="KW-0812">Transmembrane</keyword>
<dbReference type="EC" id="2.3.1.269" evidence="9"/>
<dbReference type="CDD" id="cd07571">
    <property type="entry name" value="ALP_N-acyl_transferase"/>
    <property type="match status" value="1"/>
</dbReference>